<evidence type="ECO:0000313" key="2">
    <source>
        <dbReference type="Proteomes" id="UP000182738"/>
    </source>
</evidence>
<keyword evidence="2" id="KW-1185">Reference proteome</keyword>
<dbReference type="AlphaFoldDB" id="A0A0K6GM03"/>
<evidence type="ECO:0000313" key="1">
    <source>
        <dbReference type="EMBL" id="CUA79563.1"/>
    </source>
</evidence>
<proteinExistence type="predicted"/>
<protein>
    <submittedName>
        <fullName evidence="1">Uncharacterized protein</fullName>
    </submittedName>
</protein>
<dbReference type="Proteomes" id="UP000182738">
    <property type="component" value="Unassembled WGS sequence"/>
</dbReference>
<name>A0A0K6GM03_9BACL</name>
<accession>A0A0K6GM03</accession>
<dbReference type="STRING" id="1325335.GCA_001418025_00871"/>
<sequence length="112" mass="13428">MLHIDKVKMSSISPYAVIILNEEYELEITKDLIIAVFFQHHKYSLIQFPYAYKVYLDFFKEIDCLRKLDFVVISVIDYSGNEYYKQKITIDHSNSVLDYTKRLSLKHKLLKR</sequence>
<organism evidence="1 2">
    <name type="scientific">Anoxybacillus suryakundensis</name>
    <dbReference type="NCBI Taxonomy" id="1325335"/>
    <lineage>
        <taxon>Bacteria</taxon>
        <taxon>Bacillati</taxon>
        <taxon>Bacillota</taxon>
        <taxon>Bacilli</taxon>
        <taxon>Bacillales</taxon>
        <taxon>Anoxybacillaceae</taxon>
        <taxon>Anoxybacillus</taxon>
    </lineage>
</organism>
<reference evidence="2" key="1">
    <citation type="submission" date="2015-08" db="EMBL/GenBank/DDBJ databases">
        <authorList>
            <person name="Varghese N."/>
        </authorList>
    </citation>
    <scope>NUCLEOTIDE SEQUENCE [LARGE SCALE GENOMIC DNA]</scope>
    <source>
        <strain evidence="2">DSM 27374</strain>
    </source>
</reference>
<gene>
    <name evidence="1" type="ORF">Ga0061060_104161</name>
</gene>
<dbReference type="EMBL" id="CYGZ01000004">
    <property type="protein sequence ID" value="CUA79563.1"/>
    <property type="molecule type" value="Genomic_DNA"/>
</dbReference>